<dbReference type="PANTHER" id="PTHR43707">
    <property type="entry name" value="HISTIDYL-TRNA SYNTHETASE"/>
    <property type="match status" value="1"/>
</dbReference>
<dbReference type="InterPro" id="IPR006195">
    <property type="entry name" value="aa-tRNA-synth_II"/>
</dbReference>
<dbReference type="InterPro" id="IPR041715">
    <property type="entry name" value="HisRS-like_core"/>
</dbReference>
<dbReference type="InterPro" id="IPR004516">
    <property type="entry name" value="HisRS/HisZ"/>
</dbReference>
<dbReference type="PANTHER" id="PTHR43707:SF1">
    <property type="entry name" value="HISTIDINE--TRNA LIGASE, MITOCHONDRIAL-RELATED"/>
    <property type="match status" value="1"/>
</dbReference>
<evidence type="ECO:0000259" key="3">
    <source>
        <dbReference type="PROSITE" id="PS50862"/>
    </source>
</evidence>
<dbReference type="Pfam" id="PF13393">
    <property type="entry name" value="tRNA-synt_His"/>
    <property type="match status" value="1"/>
</dbReference>
<evidence type="ECO:0000256" key="1">
    <source>
        <dbReference type="ARBA" id="ARBA00011738"/>
    </source>
</evidence>
<dbReference type="InterPro" id="IPR045864">
    <property type="entry name" value="aa-tRNA-synth_II/BPL/LPL"/>
</dbReference>
<name>A0A368E118_9PROT</name>
<organism evidence="4 5">
    <name type="scientific">PS1 clade bacterium</name>
    <dbReference type="NCBI Taxonomy" id="2175152"/>
    <lineage>
        <taxon>Bacteria</taxon>
        <taxon>Pseudomonadati</taxon>
        <taxon>Pseudomonadota</taxon>
        <taxon>Alphaproteobacteria</taxon>
        <taxon>PS1 clade</taxon>
    </lineage>
</organism>
<sequence>MTRLTTANDVIDALGGTQAVARLLNVGASAVSNYRRLGFPARAYYKLSQACTQRGLDVAEAVFGGLQSLETAQPMHTPLHQLRTGAQESSTHNAGAMGFLENFIDDGYEPVTLSILQPSSPFVDRMGPEMQRRLFTFTDPAGDPLCLRPDLTIPTALEHLRRGKDGENRYCYQGTAFRYQPRGSGKPEEFTQLGIEIIGEATDGTPQKQANEAEVFEQILKTIIAGGVSGFQIVFNDMSYLADRVDDYAFSDAFKNQLKRRLMQSDSLEDIQQTLTTLSQNPPPPPNPLRMNFEATDNIIGRSGAEILARLDRKQQESQNTASDLRELHRMRADLEKQSLTKQSLTKQSGGNSNLPDFARSLIEPALKMGCREDQLVYAPNLGQKMAYYTGLFFEIHVPALQEKRVIASGGRYDDLLHSLGAESPIPAIGGAIALERLQETL</sequence>
<evidence type="ECO:0000256" key="2">
    <source>
        <dbReference type="ARBA" id="ARBA00017399"/>
    </source>
</evidence>
<dbReference type="AlphaFoldDB" id="A0A368E118"/>
<evidence type="ECO:0000313" key="5">
    <source>
        <dbReference type="Proteomes" id="UP000252132"/>
    </source>
</evidence>
<gene>
    <name evidence="4" type="ORF">DBW69_02450</name>
</gene>
<proteinExistence type="predicted"/>
<dbReference type="GO" id="GO:0005737">
    <property type="term" value="C:cytoplasm"/>
    <property type="evidence" value="ECO:0007669"/>
    <property type="project" value="InterPro"/>
</dbReference>
<protein>
    <recommendedName>
        <fullName evidence="2">Histidine--tRNA ligase</fullName>
    </recommendedName>
</protein>
<dbReference type="Proteomes" id="UP000252132">
    <property type="component" value="Unassembled WGS sequence"/>
</dbReference>
<dbReference type="SUPFAM" id="SSF55681">
    <property type="entry name" value="Class II aaRS and biotin synthetases"/>
    <property type="match status" value="1"/>
</dbReference>
<dbReference type="EMBL" id="QOQF01000005">
    <property type="protein sequence ID" value="RCL77798.1"/>
    <property type="molecule type" value="Genomic_DNA"/>
</dbReference>
<evidence type="ECO:0000313" key="4">
    <source>
        <dbReference type="EMBL" id="RCL77798.1"/>
    </source>
</evidence>
<comment type="subunit">
    <text evidence="1">Homodimer.</text>
</comment>
<dbReference type="PROSITE" id="PS50862">
    <property type="entry name" value="AA_TRNA_LIGASE_II"/>
    <property type="match status" value="1"/>
</dbReference>
<comment type="caution">
    <text evidence="4">The sequence shown here is derived from an EMBL/GenBank/DDBJ whole genome shotgun (WGS) entry which is preliminary data.</text>
</comment>
<accession>A0A368E118</accession>
<feature type="domain" description="Aminoacyl-transfer RNA synthetases class-II family profile" evidence="3">
    <location>
        <begin position="99"/>
        <end position="442"/>
    </location>
</feature>
<dbReference type="GO" id="GO:0004821">
    <property type="term" value="F:histidine-tRNA ligase activity"/>
    <property type="evidence" value="ECO:0007669"/>
    <property type="project" value="TreeGrafter"/>
</dbReference>
<reference evidence="4 5" key="1">
    <citation type="journal article" date="2018" name="Microbiome">
        <title>Fine metagenomic profile of the Mediterranean stratified and mixed water columns revealed by assembly and recruitment.</title>
        <authorList>
            <person name="Haro-Moreno J.M."/>
            <person name="Lopez-Perez M."/>
            <person name="De La Torre J.R."/>
            <person name="Picazo A."/>
            <person name="Camacho A."/>
            <person name="Rodriguez-Valera F."/>
        </authorList>
    </citation>
    <scope>NUCLEOTIDE SEQUENCE [LARGE SCALE GENOMIC DNA]</scope>
    <source>
        <strain evidence="4">MED-G55</strain>
    </source>
</reference>
<dbReference type="Gene3D" id="3.30.930.10">
    <property type="entry name" value="Bira Bifunctional Protein, Domain 2"/>
    <property type="match status" value="1"/>
</dbReference>
<dbReference type="GO" id="GO:0006427">
    <property type="term" value="P:histidyl-tRNA aminoacylation"/>
    <property type="evidence" value="ECO:0007669"/>
    <property type="project" value="TreeGrafter"/>
</dbReference>